<evidence type="ECO:0000313" key="5">
    <source>
        <dbReference type="Proteomes" id="UP000006050"/>
    </source>
</evidence>
<evidence type="ECO:0000256" key="1">
    <source>
        <dbReference type="ARBA" id="ARBA00022679"/>
    </source>
</evidence>
<dbReference type="InterPro" id="IPR000462">
    <property type="entry name" value="CDP-OH_P_trans"/>
</dbReference>
<sequence length="258" mass="29583">MSKLSSDEKFVDVSDYGRPFARAFVNRVQHTSITPVQVTYLFGISGLIAIYCILNSYYFTAGLFLIIKSILDAADGELARTKNRPSYTGRYLDSIFDIFLNFLFLAAIWYVTDSSIWITLLAFISIQVQGTLYNYYYVILRHNTEGGERTSKIIENERPKAFPRENQSTVDFLYDTYNILYGAFDKLIFKLDKNASDAPAFPKWFMSMISIYGLGFQLLLISVLLSIGLIKFIIPFFIGYNVFLLVFIGIRKSFLNSK</sequence>
<keyword evidence="3" id="KW-0472">Membrane</keyword>
<dbReference type="InterPro" id="IPR043130">
    <property type="entry name" value="CDP-OH_PTrfase_TM_dom"/>
</dbReference>
<dbReference type="GO" id="GO:0016020">
    <property type="term" value="C:membrane"/>
    <property type="evidence" value="ECO:0007669"/>
    <property type="project" value="InterPro"/>
</dbReference>
<comment type="similarity">
    <text evidence="2">Belongs to the CDP-alcohol phosphatidyltransferase class-I family.</text>
</comment>
<protein>
    <submittedName>
        <fullName evidence="4">Phosphatidylglycerophosphate synthase</fullName>
    </submittedName>
</protein>
<dbReference type="PROSITE" id="PS00379">
    <property type="entry name" value="CDP_ALCOHOL_P_TRANSF"/>
    <property type="match status" value="1"/>
</dbReference>
<dbReference type="AlphaFoldDB" id="I3Z101"/>
<dbReference type="HOGENOM" id="CLU_1093420_0_0_10"/>
<dbReference type="KEGG" id="bbd:Belba_0252"/>
<feature type="transmembrane region" description="Helical" evidence="3">
    <location>
        <begin position="232"/>
        <end position="250"/>
    </location>
</feature>
<dbReference type="GO" id="GO:0008654">
    <property type="term" value="P:phospholipid biosynthetic process"/>
    <property type="evidence" value="ECO:0007669"/>
    <property type="project" value="InterPro"/>
</dbReference>
<evidence type="ECO:0000256" key="2">
    <source>
        <dbReference type="RuleBase" id="RU003750"/>
    </source>
</evidence>
<feature type="transmembrane region" description="Helical" evidence="3">
    <location>
        <begin position="204"/>
        <end position="226"/>
    </location>
</feature>
<dbReference type="GO" id="GO:0016780">
    <property type="term" value="F:phosphotransferase activity, for other substituted phosphate groups"/>
    <property type="evidence" value="ECO:0007669"/>
    <property type="project" value="InterPro"/>
</dbReference>
<gene>
    <name evidence="4" type="ordered locus">Belba_0252</name>
</gene>
<feature type="transmembrane region" description="Helical" evidence="3">
    <location>
        <begin position="116"/>
        <end position="136"/>
    </location>
</feature>
<keyword evidence="5" id="KW-1185">Reference proteome</keyword>
<dbReference type="RefSeq" id="WP_014770935.1">
    <property type="nucleotide sequence ID" value="NC_018010.1"/>
</dbReference>
<organism evidence="4 5">
    <name type="scientific">Belliella baltica (strain DSM 15883 / CIP 108006 / LMG 21964 / BA134)</name>
    <dbReference type="NCBI Taxonomy" id="866536"/>
    <lineage>
        <taxon>Bacteria</taxon>
        <taxon>Pseudomonadati</taxon>
        <taxon>Bacteroidota</taxon>
        <taxon>Cytophagia</taxon>
        <taxon>Cytophagales</taxon>
        <taxon>Cyclobacteriaceae</taxon>
        <taxon>Belliella</taxon>
    </lineage>
</organism>
<keyword evidence="1 2" id="KW-0808">Transferase</keyword>
<accession>I3Z101</accession>
<reference evidence="5" key="1">
    <citation type="submission" date="2012-06" db="EMBL/GenBank/DDBJ databases">
        <title>The complete genome of Belliella baltica DSM 15883.</title>
        <authorList>
            <person name="Lucas S."/>
            <person name="Copeland A."/>
            <person name="Lapidus A."/>
            <person name="Goodwin L."/>
            <person name="Pitluck S."/>
            <person name="Peters L."/>
            <person name="Mikhailova N."/>
            <person name="Davenport K."/>
            <person name="Kyrpides N."/>
            <person name="Mavromatis K."/>
            <person name="Pagani I."/>
            <person name="Ivanova N."/>
            <person name="Ovchinnikova G."/>
            <person name="Zeytun A."/>
            <person name="Detter J.C."/>
            <person name="Han C."/>
            <person name="Land M."/>
            <person name="Hauser L."/>
            <person name="Markowitz V."/>
            <person name="Cheng J.-F."/>
            <person name="Hugenholtz P."/>
            <person name="Woyke T."/>
            <person name="Wu D."/>
            <person name="Tindall B."/>
            <person name="Pomrenke H."/>
            <person name="Brambilla E."/>
            <person name="Klenk H.-P."/>
            <person name="Eisen J.A."/>
        </authorList>
    </citation>
    <scope>NUCLEOTIDE SEQUENCE [LARGE SCALE GENOMIC DNA]</scope>
    <source>
        <strain evidence="5">DSM 15883 / CIP 108006 / LMG 21964 / BA134</strain>
    </source>
</reference>
<keyword evidence="3" id="KW-1133">Transmembrane helix</keyword>
<keyword evidence="3" id="KW-0812">Transmembrane</keyword>
<dbReference type="PATRIC" id="fig|866536.3.peg.265"/>
<dbReference type="InterPro" id="IPR048254">
    <property type="entry name" value="CDP_ALCOHOL_P_TRANSF_CS"/>
</dbReference>
<dbReference type="EMBL" id="CP003281">
    <property type="protein sequence ID" value="AFL82919.1"/>
    <property type="molecule type" value="Genomic_DNA"/>
</dbReference>
<dbReference type="Gene3D" id="1.20.120.1760">
    <property type="match status" value="1"/>
</dbReference>
<evidence type="ECO:0000313" key="4">
    <source>
        <dbReference type="EMBL" id="AFL82919.1"/>
    </source>
</evidence>
<dbReference type="Proteomes" id="UP000006050">
    <property type="component" value="Chromosome"/>
</dbReference>
<evidence type="ECO:0000256" key="3">
    <source>
        <dbReference type="SAM" id="Phobius"/>
    </source>
</evidence>
<dbReference type="Pfam" id="PF01066">
    <property type="entry name" value="CDP-OH_P_transf"/>
    <property type="match status" value="1"/>
</dbReference>
<proteinExistence type="inferred from homology"/>
<feature type="transmembrane region" description="Helical" evidence="3">
    <location>
        <begin position="91"/>
        <end position="110"/>
    </location>
</feature>
<name>I3Z101_BELBD</name>
<dbReference type="eggNOG" id="COG0558">
    <property type="taxonomic scope" value="Bacteria"/>
</dbReference>
<dbReference type="STRING" id="866536.Belba_0252"/>
<dbReference type="OrthoDB" id="1198827at2"/>